<dbReference type="InParanoid" id="L9KH51"/>
<accession>L9KH51</accession>
<feature type="compositionally biased region" description="Low complexity" evidence="1">
    <location>
        <begin position="75"/>
        <end position="87"/>
    </location>
</feature>
<keyword evidence="3" id="KW-1185">Reference proteome</keyword>
<protein>
    <submittedName>
        <fullName evidence="2">Uncharacterized protein</fullName>
    </submittedName>
</protein>
<dbReference type="EMBL" id="KB320843">
    <property type="protein sequence ID" value="ELW62031.1"/>
    <property type="molecule type" value="Genomic_DNA"/>
</dbReference>
<feature type="region of interest" description="Disordered" evidence="1">
    <location>
        <begin position="1"/>
        <end position="127"/>
    </location>
</feature>
<evidence type="ECO:0000256" key="1">
    <source>
        <dbReference type="SAM" id="MobiDB-lite"/>
    </source>
</evidence>
<proteinExistence type="predicted"/>
<sequence length="127" mass="12994">MRPVRPRAPRRALRLPALHTGACPARLPAAAAAAPPPQTPGEDGPGSGPDPTSGVKPEARTPLWARTRFGESEASSPPLLDPDSPLSTQTKQPRADAAARGTPAQPLRPTSVDVGVRGRPLAAGAVP</sequence>
<reference evidence="3" key="2">
    <citation type="journal article" date="2013" name="Nat. Commun.">
        <title>Genome of the Chinese tree shrew.</title>
        <authorList>
            <person name="Fan Y."/>
            <person name="Huang Z.Y."/>
            <person name="Cao C.C."/>
            <person name="Chen C.S."/>
            <person name="Chen Y.X."/>
            <person name="Fan D.D."/>
            <person name="He J."/>
            <person name="Hou H.L."/>
            <person name="Hu L."/>
            <person name="Hu X.T."/>
            <person name="Jiang X.T."/>
            <person name="Lai R."/>
            <person name="Lang Y.S."/>
            <person name="Liang B."/>
            <person name="Liao S.G."/>
            <person name="Mu D."/>
            <person name="Ma Y.Y."/>
            <person name="Niu Y.Y."/>
            <person name="Sun X.Q."/>
            <person name="Xia J.Q."/>
            <person name="Xiao J."/>
            <person name="Xiong Z.Q."/>
            <person name="Xu L."/>
            <person name="Yang L."/>
            <person name="Zhang Y."/>
            <person name="Zhao W."/>
            <person name="Zhao X.D."/>
            <person name="Zheng Y.T."/>
            <person name="Zhou J.M."/>
            <person name="Zhu Y.B."/>
            <person name="Zhang G.J."/>
            <person name="Wang J."/>
            <person name="Yao Y.G."/>
        </authorList>
    </citation>
    <scope>NUCLEOTIDE SEQUENCE [LARGE SCALE GENOMIC DNA]</scope>
</reference>
<dbReference type="AlphaFoldDB" id="L9KH51"/>
<feature type="compositionally biased region" description="Basic residues" evidence="1">
    <location>
        <begin position="1"/>
        <end position="13"/>
    </location>
</feature>
<reference evidence="3" key="1">
    <citation type="submission" date="2012-07" db="EMBL/GenBank/DDBJ databases">
        <title>Genome of the Chinese tree shrew, a rising model animal genetically related to primates.</title>
        <authorList>
            <person name="Zhang G."/>
            <person name="Fan Y."/>
            <person name="Yao Y."/>
            <person name="Huang Z."/>
        </authorList>
    </citation>
    <scope>NUCLEOTIDE SEQUENCE [LARGE SCALE GENOMIC DNA]</scope>
</reference>
<feature type="compositionally biased region" description="Low complexity" evidence="1">
    <location>
        <begin position="14"/>
        <end position="33"/>
    </location>
</feature>
<name>L9KH51_TUPCH</name>
<evidence type="ECO:0000313" key="2">
    <source>
        <dbReference type="EMBL" id="ELW62031.1"/>
    </source>
</evidence>
<organism evidence="2 3">
    <name type="scientific">Tupaia chinensis</name>
    <name type="common">Chinese tree shrew</name>
    <name type="synonym">Tupaia belangeri chinensis</name>
    <dbReference type="NCBI Taxonomy" id="246437"/>
    <lineage>
        <taxon>Eukaryota</taxon>
        <taxon>Metazoa</taxon>
        <taxon>Chordata</taxon>
        <taxon>Craniata</taxon>
        <taxon>Vertebrata</taxon>
        <taxon>Euteleostomi</taxon>
        <taxon>Mammalia</taxon>
        <taxon>Eutheria</taxon>
        <taxon>Euarchontoglires</taxon>
        <taxon>Scandentia</taxon>
        <taxon>Tupaiidae</taxon>
        <taxon>Tupaia</taxon>
    </lineage>
</organism>
<evidence type="ECO:0000313" key="3">
    <source>
        <dbReference type="Proteomes" id="UP000011518"/>
    </source>
</evidence>
<gene>
    <name evidence="2" type="ORF">TREES_T100004256</name>
</gene>
<dbReference type="Proteomes" id="UP000011518">
    <property type="component" value="Unassembled WGS sequence"/>
</dbReference>